<comment type="caution">
    <text evidence="2">The sequence shown here is derived from an EMBL/GenBank/DDBJ whole genome shotgun (WGS) entry which is preliminary data.</text>
</comment>
<dbReference type="EMBL" id="JAACJL010000044">
    <property type="protein sequence ID" value="KAF4614499.1"/>
    <property type="molecule type" value="Genomic_DNA"/>
</dbReference>
<proteinExistence type="predicted"/>
<protein>
    <submittedName>
        <fullName evidence="2">Uncharacterized protein</fullName>
    </submittedName>
</protein>
<keyword evidence="3" id="KW-1185">Reference proteome</keyword>
<sequence>MAGQDGMFSQSGALEFLDELVPPPVSNLSSTGDVLPSTPTNGILQRNGTDIPTPNRSISSQSTPSSSLSIPRSSAITIRNGSGSTSRSPRTGLSKSRSRSSRFYPGTMTTTHTAMTIYHTLPFPPPCSTSTNLHVRLRNHH</sequence>
<accession>A0A8H4QPA1</accession>
<feature type="region of interest" description="Disordered" evidence="1">
    <location>
        <begin position="25"/>
        <end position="107"/>
    </location>
</feature>
<organism evidence="2 3">
    <name type="scientific">Agrocybe pediades</name>
    <dbReference type="NCBI Taxonomy" id="84607"/>
    <lineage>
        <taxon>Eukaryota</taxon>
        <taxon>Fungi</taxon>
        <taxon>Dikarya</taxon>
        <taxon>Basidiomycota</taxon>
        <taxon>Agaricomycotina</taxon>
        <taxon>Agaricomycetes</taxon>
        <taxon>Agaricomycetidae</taxon>
        <taxon>Agaricales</taxon>
        <taxon>Agaricineae</taxon>
        <taxon>Strophariaceae</taxon>
        <taxon>Agrocybe</taxon>
    </lineage>
</organism>
<gene>
    <name evidence="2" type="ORF">D9613_003483</name>
</gene>
<evidence type="ECO:0000313" key="2">
    <source>
        <dbReference type="EMBL" id="KAF4614499.1"/>
    </source>
</evidence>
<dbReference type="AlphaFoldDB" id="A0A8H4QPA1"/>
<name>A0A8H4QPA1_9AGAR</name>
<reference evidence="2 3" key="1">
    <citation type="submission" date="2019-12" db="EMBL/GenBank/DDBJ databases">
        <authorList>
            <person name="Floudas D."/>
            <person name="Bentzer J."/>
            <person name="Ahren D."/>
            <person name="Johansson T."/>
            <person name="Persson P."/>
            <person name="Tunlid A."/>
        </authorList>
    </citation>
    <scope>NUCLEOTIDE SEQUENCE [LARGE SCALE GENOMIC DNA]</scope>
    <source>
        <strain evidence="2 3">CBS 102.39</strain>
    </source>
</reference>
<dbReference type="Proteomes" id="UP000521872">
    <property type="component" value="Unassembled WGS sequence"/>
</dbReference>
<evidence type="ECO:0000256" key="1">
    <source>
        <dbReference type="SAM" id="MobiDB-lite"/>
    </source>
</evidence>
<evidence type="ECO:0000313" key="3">
    <source>
        <dbReference type="Proteomes" id="UP000521872"/>
    </source>
</evidence>
<feature type="compositionally biased region" description="Low complexity" evidence="1">
    <location>
        <begin position="56"/>
        <end position="94"/>
    </location>
</feature>
<feature type="compositionally biased region" description="Polar residues" evidence="1">
    <location>
        <begin position="26"/>
        <end position="55"/>
    </location>
</feature>